<dbReference type="EMBL" id="JACIIV010000012">
    <property type="protein sequence ID" value="MBB6227656.1"/>
    <property type="molecule type" value="Genomic_DNA"/>
</dbReference>
<keyword evidence="3" id="KW-1185">Reference proteome</keyword>
<dbReference type="AlphaFoldDB" id="A0A841L5X6"/>
<feature type="coiled-coil region" evidence="1">
    <location>
        <begin position="11"/>
        <end position="45"/>
    </location>
</feature>
<dbReference type="GO" id="GO:0003746">
    <property type="term" value="F:translation elongation factor activity"/>
    <property type="evidence" value="ECO:0007669"/>
    <property type="project" value="UniProtKB-KW"/>
</dbReference>
<keyword evidence="2" id="KW-0648">Protein biosynthesis</keyword>
<keyword evidence="2" id="KW-0251">Elongation factor</keyword>
<evidence type="ECO:0000313" key="3">
    <source>
        <dbReference type="Proteomes" id="UP000538147"/>
    </source>
</evidence>
<organism evidence="2 3">
    <name type="scientific">Polymorphobacter multimanifer</name>
    <dbReference type="NCBI Taxonomy" id="1070431"/>
    <lineage>
        <taxon>Bacteria</taxon>
        <taxon>Pseudomonadati</taxon>
        <taxon>Pseudomonadota</taxon>
        <taxon>Alphaproteobacteria</taxon>
        <taxon>Sphingomonadales</taxon>
        <taxon>Sphingosinicellaceae</taxon>
        <taxon>Polymorphobacter</taxon>
    </lineage>
</organism>
<keyword evidence="1" id="KW-0175">Coiled coil</keyword>
<reference evidence="2 3" key="1">
    <citation type="submission" date="2020-08" db="EMBL/GenBank/DDBJ databases">
        <title>Genomic Encyclopedia of Type Strains, Phase IV (KMG-IV): sequencing the most valuable type-strain genomes for metagenomic binning, comparative biology and taxonomic classification.</title>
        <authorList>
            <person name="Goeker M."/>
        </authorList>
    </citation>
    <scope>NUCLEOTIDE SEQUENCE [LARGE SCALE GENOMIC DNA]</scope>
    <source>
        <strain evidence="2 3">DSM 102189</strain>
    </source>
</reference>
<comment type="caution">
    <text evidence="2">The sequence shown here is derived from an EMBL/GenBank/DDBJ whole genome shotgun (WGS) entry which is preliminary data.</text>
</comment>
<evidence type="ECO:0000313" key="2">
    <source>
        <dbReference type="EMBL" id="MBB6227656.1"/>
    </source>
</evidence>
<protein>
    <submittedName>
        <fullName evidence="2">Translation elongation factor EF-Tu-like GTPase</fullName>
    </submittedName>
</protein>
<gene>
    <name evidence="2" type="ORF">FHS79_001835</name>
</gene>
<name>A0A841L5X6_9SPHN</name>
<evidence type="ECO:0000256" key="1">
    <source>
        <dbReference type="SAM" id="Coils"/>
    </source>
</evidence>
<sequence>MGDRIKLERDVRSLNDQRNTAVELLSAAEEQYAKKLSEYDDATAMAVKDLGKIAAACSAAAGRFDRALRDALVALDDIEREALPLANTLIPNGVRRVYTHPRCINAAIALALESRLGRSVTHVPKPSMADCIGNMISEARDSAAQLRNKAAA</sequence>
<accession>A0A841L5X6</accession>
<proteinExistence type="predicted"/>
<dbReference type="Proteomes" id="UP000538147">
    <property type="component" value="Unassembled WGS sequence"/>
</dbReference>